<evidence type="ECO:0000313" key="3">
    <source>
        <dbReference type="Proteomes" id="UP000249364"/>
    </source>
</evidence>
<dbReference type="AlphaFoldDB" id="A0A2W7Q8Y3"/>
<dbReference type="GO" id="GO:0008081">
    <property type="term" value="F:phosphoric diester hydrolase activity"/>
    <property type="evidence" value="ECO:0007669"/>
    <property type="project" value="InterPro"/>
</dbReference>
<dbReference type="Proteomes" id="UP000249364">
    <property type="component" value="Unassembled WGS sequence"/>
</dbReference>
<proteinExistence type="predicted"/>
<name>A0A2W7Q8Y3_9RHOB</name>
<feature type="domain" description="GP-PDE" evidence="1">
    <location>
        <begin position="15"/>
        <end position="247"/>
    </location>
</feature>
<dbReference type="GO" id="GO:0006629">
    <property type="term" value="P:lipid metabolic process"/>
    <property type="evidence" value="ECO:0007669"/>
    <property type="project" value="InterPro"/>
</dbReference>
<evidence type="ECO:0000259" key="1">
    <source>
        <dbReference type="PROSITE" id="PS51704"/>
    </source>
</evidence>
<dbReference type="STRING" id="121821.GCA_001870675_00828"/>
<accession>A0A2W7Q8Y3</accession>
<dbReference type="OrthoDB" id="1854250at2"/>
<dbReference type="PROSITE" id="PS51704">
    <property type="entry name" value="GP_PDE"/>
    <property type="match status" value="1"/>
</dbReference>
<dbReference type="CDD" id="cd08561">
    <property type="entry name" value="GDPD_cytoplasmic_ScUgpQ2_like"/>
    <property type="match status" value="1"/>
</dbReference>
<dbReference type="Pfam" id="PF03009">
    <property type="entry name" value="GDPD"/>
    <property type="match status" value="1"/>
</dbReference>
<dbReference type="EMBL" id="QKZQ01000007">
    <property type="protein sequence ID" value="PZX44553.1"/>
    <property type="molecule type" value="Genomic_DNA"/>
</dbReference>
<dbReference type="Gene3D" id="3.20.20.190">
    <property type="entry name" value="Phosphatidylinositol (PI) phosphodiesterase"/>
    <property type="match status" value="1"/>
</dbReference>
<comment type="caution">
    <text evidence="2">The sequence shown here is derived from an EMBL/GenBank/DDBJ whole genome shotgun (WGS) entry which is preliminary data.</text>
</comment>
<reference evidence="2 3" key="1">
    <citation type="submission" date="2018-06" db="EMBL/GenBank/DDBJ databases">
        <title>Genomic Encyclopedia of Archaeal and Bacterial Type Strains, Phase II (KMG-II): from individual species to whole genera.</title>
        <authorList>
            <person name="Goeker M."/>
        </authorList>
    </citation>
    <scope>NUCLEOTIDE SEQUENCE [LARGE SCALE GENOMIC DNA]</scope>
    <source>
        <strain evidence="2 3">DSM 13087</strain>
    </source>
</reference>
<organism evidence="2 3">
    <name type="scientific">Roseinatronobacter thiooxidans</name>
    <dbReference type="NCBI Taxonomy" id="121821"/>
    <lineage>
        <taxon>Bacteria</taxon>
        <taxon>Pseudomonadati</taxon>
        <taxon>Pseudomonadota</taxon>
        <taxon>Alphaproteobacteria</taxon>
        <taxon>Rhodobacterales</taxon>
        <taxon>Paracoccaceae</taxon>
        <taxon>Roseinatronobacter</taxon>
    </lineage>
</organism>
<protein>
    <submittedName>
        <fullName evidence="2">Glycerophosphoryl diester phosphodiesterase</fullName>
    </submittedName>
</protein>
<dbReference type="RefSeq" id="WP_071469641.1">
    <property type="nucleotide sequence ID" value="NZ_MEHT01000017.1"/>
</dbReference>
<evidence type="ECO:0000313" key="2">
    <source>
        <dbReference type="EMBL" id="PZX44553.1"/>
    </source>
</evidence>
<dbReference type="InterPro" id="IPR017946">
    <property type="entry name" value="PLC-like_Pdiesterase_TIM-brl"/>
</dbReference>
<dbReference type="PANTHER" id="PTHR43805">
    <property type="entry name" value="GLYCEROPHOSPHORYL DIESTER PHOSPHODIESTERASE"/>
    <property type="match status" value="1"/>
</dbReference>
<dbReference type="SUPFAM" id="SSF51695">
    <property type="entry name" value="PLC-like phosphodiesterases"/>
    <property type="match status" value="1"/>
</dbReference>
<dbReference type="InterPro" id="IPR030395">
    <property type="entry name" value="GP_PDE_dom"/>
</dbReference>
<sequence length="258" mass="28142">MTHAETSLFLTSPTAMAIAHRGGALEGEENTMPAFSHAVSLGYTHMELDVHATRDGEVVIHHDPDLNRIFNDPRLVAQMDYADLRKLRSRGGAEIPRLEDLLAAYPDICLAIEAKSRAVVAPLCALIQRLGATERVSIGAFDPACTAQARALLGPRLLWSPAHAQVARLWARGWGLPLALADFRVVQVPAVWKGVPVVTPRFVRAAHQAGVAVQVWTVNDRAQMVQLLDMGVDGLMTDRPTMLRDVLITRGAWPSSAR</sequence>
<dbReference type="PANTHER" id="PTHR43805:SF1">
    <property type="entry name" value="GP-PDE DOMAIN-CONTAINING PROTEIN"/>
    <property type="match status" value="1"/>
</dbReference>
<keyword evidence="3" id="KW-1185">Reference proteome</keyword>
<gene>
    <name evidence="2" type="ORF">LY56_01801</name>
</gene>